<dbReference type="AlphaFoldDB" id="A0A6A5UP95"/>
<evidence type="ECO:0000313" key="2">
    <source>
        <dbReference type="Proteomes" id="UP000800036"/>
    </source>
</evidence>
<sequence length="192" mass="21785">MSQLILTCTVPPDDVPIRKRVLRMRMRAYTVLSFTVQHQSRVFSERQSSCQYRACGEHCTRSARVRVHHNDTQSLTRSPRIQNRVSPPLRQNLASFWMINKFSTDSTLCASPNEQCLQLRSNRSVIATSTSACMHPEAPPSSALMRCCRATRSRSKDVEIEVPIPGRLPRSCAPDGYCVLSNVFQTTRNGWD</sequence>
<protein>
    <submittedName>
        <fullName evidence="1">Uncharacterized protein</fullName>
    </submittedName>
</protein>
<name>A0A6A5UP95_9PLEO</name>
<reference evidence="1" key="1">
    <citation type="journal article" date="2020" name="Stud. Mycol.">
        <title>101 Dothideomycetes genomes: a test case for predicting lifestyles and emergence of pathogens.</title>
        <authorList>
            <person name="Haridas S."/>
            <person name="Albert R."/>
            <person name="Binder M."/>
            <person name="Bloem J."/>
            <person name="Labutti K."/>
            <person name="Salamov A."/>
            <person name="Andreopoulos B."/>
            <person name="Baker S."/>
            <person name="Barry K."/>
            <person name="Bills G."/>
            <person name="Bluhm B."/>
            <person name="Cannon C."/>
            <person name="Castanera R."/>
            <person name="Culley D."/>
            <person name="Daum C."/>
            <person name="Ezra D."/>
            <person name="Gonzalez J."/>
            <person name="Henrissat B."/>
            <person name="Kuo A."/>
            <person name="Liang C."/>
            <person name="Lipzen A."/>
            <person name="Lutzoni F."/>
            <person name="Magnuson J."/>
            <person name="Mondo S."/>
            <person name="Nolan M."/>
            <person name="Ohm R."/>
            <person name="Pangilinan J."/>
            <person name="Park H.-J."/>
            <person name="Ramirez L."/>
            <person name="Alfaro M."/>
            <person name="Sun H."/>
            <person name="Tritt A."/>
            <person name="Yoshinaga Y."/>
            <person name="Zwiers L.-H."/>
            <person name="Turgeon B."/>
            <person name="Goodwin S."/>
            <person name="Spatafora J."/>
            <person name="Crous P."/>
            <person name="Grigoriev I."/>
        </authorList>
    </citation>
    <scope>NUCLEOTIDE SEQUENCE</scope>
    <source>
        <strain evidence="1">CBS 107.79</strain>
    </source>
</reference>
<organism evidence="1 2">
    <name type="scientific">Bimuria novae-zelandiae CBS 107.79</name>
    <dbReference type="NCBI Taxonomy" id="1447943"/>
    <lineage>
        <taxon>Eukaryota</taxon>
        <taxon>Fungi</taxon>
        <taxon>Dikarya</taxon>
        <taxon>Ascomycota</taxon>
        <taxon>Pezizomycotina</taxon>
        <taxon>Dothideomycetes</taxon>
        <taxon>Pleosporomycetidae</taxon>
        <taxon>Pleosporales</taxon>
        <taxon>Massarineae</taxon>
        <taxon>Didymosphaeriaceae</taxon>
        <taxon>Bimuria</taxon>
    </lineage>
</organism>
<proteinExistence type="predicted"/>
<dbReference type="EMBL" id="ML976738">
    <property type="protein sequence ID" value="KAF1967033.1"/>
    <property type="molecule type" value="Genomic_DNA"/>
</dbReference>
<dbReference type="Proteomes" id="UP000800036">
    <property type="component" value="Unassembled WGS sequence"/>
</dbReference>
<evidence type="ECO:0000313" key="1">
    <source>
        <dbReference type="EMBL" id="KAF1967033.1"/>
    </source>
</evidence>
<accession>A0A6A5UP95</accession>
<keyword evidence="2" id="KW-1185">Reference proteome</keyword>
<gene>
    <name evidence="1" type="ORF">BU23DRAFT_304883</name>
</gene>